<gene>
    <name evidence="7" type="ORF">E4656_13075</name>
</gene>
<dbReference type="PROSITE" id="PS50893">
    <property type="entry name" value="ABC_TRANSPORTER_2"/>
    <property type="match status" value="1"/>
</dbReference>
<evidence type="ECO:0000313" key="8">
    <source>
        <dbReference type="Proteomes" id="UP000297475"/>
    </source>
</evidence>
<dbReference type="PANTHER" id="PTHR43820:SF2">
    <property type="entry name" value="ABC TRANSPORTER ATP-BINDING PROTEIN"/>
    <property type="match status" value="1"/>
</dbReference>
<keyword evidence="4 7" id="KW-0067">ATP-binding</keyword>
<dbReference type="Gene3D" id="3.40.50.300">
    <property type="entry name" value="P-loop containing nucleotide triphosphate hydrolases"/>
    <property type="match status" value="1"/>
</dbReference>
<dbReference type="Proteomes" id="UP000297475">
    <property type="component" value="Unassembled WGS sequence"/>
</dbReference>
<proteinExistence type="inferred from homology"/>
<evidence type="ECO:0000256" key="5">
    <source>
        <dbReference type="ARBA" id="ARBA00022970"/>
    </source>
</evidence>
<dbReference type="InterPro" id="IPR017871">
    <property type="entry name" value="ABC_transporter-like_CS"/>
</dbReference>
<comment type="caution">
    <text evidence="7">The sequence shown here is derived from an EMBL/GenBank/DDBJ whole genome shotgun (WGS) entry which is preliminary data.</text>
</comment>
<keyword evidence="8" id="KW-1185">Reference proteome</keyword>
<dbReference type="InterPro" id="IPR027417">
    <property type="entry name" value="P-loop_NTPase"/>
</dbReference>
<dbReference type="Pfam" id="PF00005">
    <property type="entry name" value="ABC_tran"/>
    <property type="match status" value="1"/>
</dbReference>
<dbReference type="CDD" id="cd03224">
    <property type="entry name" value="ABC_TM1139_LivF_branched"/>
    <property type="match status" value="1"/>
</dbReference>
<dbReference type="PROSITE" id="PS00211">
    <property type="entry name" value="ABC_TRANSPORTER_1"/>
    <property type="match status" value="1"/>
</dbReference>
<sequence length="241" mass="26200">MSEPILTLTGVHADIDQYHILHGIELQVPRGELTVLLGRNGAGKSTTLRTIMGLTKVPRGSVTFNGKEITSWSTSRIARAGIAFVPENMGIFGQLTVRENLVLAGTHGPLDQSRLDWLFDLFPPLKKFWDRPAGNLSGGQKQMLAIARAMVEPRDLLLVDEPTKGLAPAIIDDLATAFEELKAREVSILLVEQNFSFSRRLGQTVAVMNDGQVVHSGTMAELAQDSTLQQDLLGLGLGAHQ</sequence>
<dbReference type="GO" id="GO:0015658">
    <property type="term" value="F:branched-chain amino acid transmembrane transporter activity"/>
    <property type="evidence" value="ECO:0007669"/>
    <property type="project" value="TreeGrafter"/>
</dbReference>
<dbReference type="OrthoDB" id="9810077at2"/>
<dbReference type="SMART" id="SM00382">
    <property type="entry name" value="AAA"/>
    <property type="match status" value="1"/>
</dbReference>
<evidence type="ECO:0000313" key="7">
    <source>
        <dbReference type="EMBL" id="TGG92403.1"/>
    </source>
</evidence>
<comment type="similarity">
    <text evidence="1">Belongs to the ABC transporter superfamily.</text>
</comment>
<dbReference type="InterPro" id="IPR052156">
    <property type="entry name" value="BCAA_Transport_ATP-bd_LivF"/>
</dbReference>
<dbReference type="GO" id="GO:0016887">
    <property type="term" value="F:ATP hydrolysis activity"/>
    <property type="evidence" value="ECO:0007669"/>
    <property type="project" value="InterPro"/>
</dbReference>
<keyword evidence="3" id="KW-0547">Nucleotide-binding</keyword>
<keyword evidence="2" id="KW-0813">Transport</keyword>
<dbReference type="EMBL" id="SRMF01000005">
    <property type="protein sequence ID" value="TGG92403.1"/>
    <property type="molecule type" value="Genomic_DNA"/>
</dbReference>
<reference evidence="7 8" key="1">
    <citation type="submission" date="2019-04" db="EMBL/GenBank/DDBJ databases">
        <title>Natronospirillum operosus gen. nov., sp. nov., a haloalkaliphilic satellite isolated from decaying biomass of laboratory culture of cyanobacterium Geitlerinema sp. and proposal of Natronospirillaceae fam. nov. and Saccharospirillaceae fam. nov.</title>
        <authorList>
            <person name="Kevbrin V."/>
            <person name="Boltyanskaya Y."/>
            <person name="Koziaeva V."/>
            <person name="Grouzdev D.S."/>
            <person name="Park M."/>
            <person name="Cho J."/>
        </authorList>
    </citation>
    <scope>NUCLEOTIDE SEQUENCE [LARGE SCALE GENOMIC DNA]</scope>
    <source>
        <strain evidence="7 8">G-116</strain>
    </source>
</reference>
<evidence type="ECO:0000259" key="6">
    <source>
        <dbReference type="PROSITE" id="PS50893"/>
    </source>
</evidence>
<dbReference type="AlphaFoldDB" id="A0A4Z0WE38"/>
<accession>A0A4Z0WE38</accession>
<organism evidence="7 8">
    <name type="scientific">Natronospirillum operosum</name>
    <dbReference type="NCBI Taxonomy" id="2759953"/>
    <lineage>
        <taxon>Bacteria</taxon>
        <taxon>Pseudomonadati</taxon>
        <taxon>Pseudomonadota</taxon>
        <taxon>Gammaproteobacteria</taxon>
        <taxon>Oceanospirillales</taxon>
        <taxon>Natronospirillaceae</taxon>
        <taxon>Natronospirillum</taxon>
    </lineage>
</organism>
<evidence type="ECO:0000256" key="3">
    <source>
        <dbReference type="ARBA" id="ARBA00022741"/>
    </source>
</evidence>
<protein>
    <submittedName>
        <fullName evidence="7">ABC transporter ATP-binding protein</fullName>
    </submittedName>
</protein>
<keyword evidence="5" id="KW-0029">Amino-acid transport</keyword>
<dbReference type="GO" id="GO:0015807">
    <property type="term" value="P:L-amino acid transport"/>
    <property type="evidence" value="ECO:0007669"/>
    <property type="project" value="TreeGrafter"/>
</dbReference>
<dbReference type="PANTHER" id="PTHR43820">
    <property type="entry name" value="HIGH-AFFINITY BRANCHED-CHAIN AMINO ACID TRANSPORT ATP-BINDING PROTEIN LIVF"/>
    <property type="match status" value="1"/>
</dbReference>
<feature type="domain" description="ABC transporter" evidence="6">
    <location>
        <begin position="6"/>
        <end position="235"/>
    </location>
</feature>
<dbReference type="InterPro" id="IPR003593">
    <property type="entry name" value="AAA+_ATPase"/>
</dbReference>
<dbReference type="InterPro" id="IPR003439">
    <property type="entry name" value="ABC_transporter-like_ATP-bd"/>
</dbReference>
<evidence type="ECO:0000256" key="2">
    <source>
        <dbReference type="ARBA" id="ARBA00022448"/>
    </source>
</evidence>
<evidence type="ECO:0000256" key="1">
    <source>
        <dbReference type="ARBA" id="ARBA00005417"/>
    </source>
</evidence>
<dbReference type="GO" id="GO:0005524">
    <property type="term" value="F:ATP binding"/>
    <property type="evidence" value="ECO:0007669"/>
    <property type="project" value="UniProtKB-KW"/>
</dbReference>
<dbReference type="SUPFAM" id="SSF52540">
    <property type="entry name" value="P-loop containing nucleoside triphosphate hydrolases"/>
    <property type="match status" value="1"/>
</dbReference>
<evidence type="ECO:0000256" key="4">
    <source>
        <dbReference type="ARBA" id="ARBA00022840"/>
    </source>
</evidence>
<name>A0A4Z0WE38_9GAMM</name>
<dbReference type="RefSeq" id="WP_135483737.1">
    <property type="nucleotide sequence ID" value="NZ_SRMF01000005.1"/>
</dbReference>